<evidence type="ECO:0000256" key="5">
    <source>
        <dbReference type="ARBA" id="ARBA00022801"/>
    </source>
</evidence>
<dbReference type="PIRSF" id="PIRSF005457">
    <property type="entry name" value="Glx"/>
    <property type="match status" value="1"/>
</dbReference>
<dbReference type="GO" id="GO:0004416">
    <property type="term" value="F:hydroxyacylglutathione hydrolase activity"/>
    <property type="evidence" value="ECO:0007669"/>
    <property type="project" value="UniProtKB-UniRule"/>
</dbReference>
<gene>
    <name evidence="7" type="primary">gloB</name>
    <name evidence="9" type="ORF">SAMN04488068_3298</name>
</gene>
<dbReference type="Proteomes" id="UP000199758">
    <property type="component" value="Unassembled WGS sequence"/>
</dbReference>
<dbReference type="InterPro" id="IPR017782">
    <property type="entry name" value="Hydroxyacylglutathione_Hdrlase"/>
</dbReference>
<protein>
    <recommendedName>
        <fullName evidence="7">Hydroxyacylglutathione hydrolase</fullName>
        <ecNumber evidence="7">3.1.2.6</ecNumber>
    </recommendedName>
    <alternativeName>
        <fullName evidence="7">Glyoxalase II</fullName>
        <shortName evidence="7">Glx II</shortName>
    </alternativeName>
</protein>
<dbReference type="Pfam" id="PF00753">
    <property type="entry name" value="Lactamase_B"/>
    <property type="match status" value="1"/>
</dbReference>
<evidence type="ECO:0000256" key="2">
    <source>
        <dbReference type="ARBA" id="ARBA00004963"/>
    </source>
</evidence>
<sequence>MSIALCPAAPADPTLQFGVIPIFNDNYVWLLCRDGEAVVVDPGDAGPVRAALDGVGLRLSAVLITHHHFDHVGGIAALNPNGDVPVYGPRAEADKIKGLTVLLDDGDQVELLGCRLDVLAVPGHTLGHIAYHLASAARLFCGDTLFSGGCGRLFEGSPAQMKASLDRLAALPDDTAVHCTHEYTESNLAFAAAVEPASTALAEYRRWVTGQRHNGEPTLPSRIGLERRINPFLRCNEPAVHDAAARHADRAMRDAVDIFATLRAWKDHFRPPAATT</sequence>
<evidence type="ECO:0000313" key="9">
    <source>
        <dbReference type="EMBL" id="SHH32717.1"/>
    </source>
</evidence>
<dbReference type="InterPro" id="IPR050110">
    <property type="entry name" value="Glyoxalase_II_hydrolase"/>
</dbReference>
<dbReference type="RefSeq" id="WP_072899434.1">
    <property type="nucleotide sequence ID" value="NZ_FQWZ01000009.1"/>
</dbReference>
<feature type="binding site" evidence="7">
    <location>
        <position position="143"/>
    </location>
    <ligand>
        <name>Zn(2+)</name>
        <dbReference type="ChEBI" id="CHEBI:29105"/>
        <label>2</label>
    </ligand>
</feature>
<organism evidence="9 10">
    <name type="scientific">Hydrocarboniphaga daqingensis</name>
    <dbReference type="NCBI Taxonomy" id="490188"/>
    <lineage>
        <taxon>Bacteria</taxon>
        <taxon>Pseudomonadati</taxon>
        <taxon>Pseudomonadota</taxon>
        <taxon>Gammaproteobacteria</taxon>
        <taxon>Nevskiales</taxon>
        <taxon>Nevskiaceae</taxon>
        <taxon>Hydrocarboniphaga</taxon>
    </lineage>
</organism>
<dbReference type="NCBIfam" id="TIGR03413">
    <property type="entry name" value="GSH_gloB"/>
    <property type="match status" value="1"/>
</dbReference>
<name>A0A1M5S292_9GAMM</name>
<comment type="subunit">
    <text evidence="7">Monomer.</text>
</comment>
<dbReference type="UniPathway" id="UPA00619">
    <property type="reaction ID" value="UER00676"/>
</dbReference>
<dbReference type="AlphaFoldDB" id="A0A1M5S292"/>
<dbReference type="Pfam" id="PF16123">
    <property type="entry name" value="HAGH_C"/>
    <property type="match status" value="1"/>
</dbReference>
<feature type="binding site" evidence="7">
    <location>
        <position position="124"/>
    </location>
    <ligand>
        <name>Zn(2+)</name>
        <dbReference type="ChEBI" id="CHEBI:29105"/>
        <label>1</label>
    </ligand>
</feature>
<evidence type="ECO:0000256" key="1">
    <source>
        <dbReference type="ARBA" id="ARBA00001623"/>
    </source>
</evidence>
<feature type="binding site" evidence="7">
    <location>
        <position position="70"/>
    </location>
    <ligand>
        <name>Zn(2+)</name>
        <dbReference type="ChEBI" id="CHEBI:29105"/>
        <label>2</label>
    </ligand>
</feature>
<evidence type="ECO:0000256" key="4">
    <source>
        <dbReference type="ARBA" id="ARBA00022723"/>
    </source>
</evidence>
<feature type="binding site" evidence="7">
    <location>
        <position position="143"/>
    </location>
    <ligand>
        <name>Zn(2+)</name>
        <dbReference type="ChEBI" id="CHEBI:29105"/>
        <label>1</label>
    </ligand>
</feature>
<evidence type="ECO:0000259" key="8">
    <source>
        <dbReference type="SMART" id="SM00849"/>
    </source>
</evidence>
<dbReference type="SUPFAM" id="SSF56281">
    <property type="entry name" value="Metallo-hydrolase/oxidoreductase"/>
    <property type="match status" value="1"/>
</dbReference>
<feature type="binding site" evidence="7">
    <location>
        <position position="68"/>
    </location>
    <ligand>
        <name>Zn(2+)</name>
        <dbReference type="ChEBI" id="CHEBI:29105"/>
        <label>1</label>
    </ligand>
</feature>
<dbReference type="CDD" id="cd07723">
    <property type="entry name" value="hydroxyacylglutathione_hydrolase_MBL-fold"/>
    <property type="match status" value="1"/>
</dbReference>
<feature type="domain" description="Metallo-beta-lactamase" evidence="8">
    <location>
        <begin position="25"/>
        <end position="181"/>
    </location>
</feature>
<dbReference type="EC" id="3.1.2.6" evidence="7"/>
<keyword evidence="6 7" id="KW-0862">Zinc</keyword>
<dbReference type="PANTHER" id="PTHR43705:SF1">
    <property type="entry name" value="HYDROXYACYLGLUTATHIONE HYDROLASE GLOB"/>
    <property type="match status" value="1"/>
</dbReference>
<dbReference type="InterPro" id="IPR036866">
    <property type="entry name" value="RibonucZ/Hydroxyglut_hydro"/>
</dbReference>
<dbReference type="HAMAP" id="MF_01374">
    <property type="entry name" value="Glyoxalase_2"/>
    <property type="match status" value="1"/>
</dbReference>
<feature type="binding site" evidence="7">
    <location>
        <position position="181"/>
    </location>
    <ligand>
        <name>Zn(2+)</name>
        <dbReference type="ChEBI" id="CHEBI:29105"/>
        <label>2</label>
    </ligand>
</feature>
<dbReference type="InterPro" id="IPR001279">
    <property type="entry name" value="Metallo-B-lactamas"/>
</dbReference>
<evidence type="ECO:0000256" key="7">
    <source>
        <dbReference type="HAMAP-Rule" id="MF_01374"/>
    </source>
</evidence>
<comment type="function">
    <text evidence="7">Thiolesterase that catalyzes the hydrolysis of S-D-lactoyl-glutathione to form glutathione and D-lactic acid.</text>
</comment>
<dbReference type="GO" id="GO:0046872">
    <property type="term" value="F:metal ion binding"/>
    <property type="evidence" value="ECO:0007669"/>
    <property type="project" value="UniProtKB-KW"/>
</dbReference>
<dbReference type="Gene3D" id="3.60.15.10">
    <property type="entry name" value="Ribonuclease Z/Hydroxyacylglutathione hydrolase-like"/>
    <property type="match status" value="1"/>
</dbReference>
<dbReference type="GO" id="GO:0019243">
    <property type="term" value="P:methylglyoxal catabolic process to D-lactate via S-lactoyl-glutathione"/>
    <property type="evidence" value="ECO:0007669"/>
    <property type="project" value="UniProtKB-UniRule"/>
</dbReference>
<dbReference type="InterPro" id="IPR035680">
    <property type="entry name" value="Clx_II_MBL"/>
</dbReference>
<keyword evidence="10" id="KW-1185">Reference proteome</keyword>
<comment type="cofactor">
    <cofactor evidence="7">
        <name>Zn(2+)</name>
        <dbReference type="ChEBI" id="CHEBI:29105"/>
    </cofactor>
    <text evidence="7">Binds 2 Zn(2+) ions per subunit.</text>
</comment>
<reference evidence="9 10" key="1">
    <citation type="submission" date="2016-11" db="EMBL/GenBank/DDBJ databases">
        <authorList>
            <person name="Jaros S."/>
            <person name="Januszkiewicz K."/>
            <person name="Wedrychowicz H."/>
        </authorList>
    </citation>
    <scope>NUCLEOTIDE SEQUENCE [LARGE SCALE GENOMIC DNA]</scope>
    <source>
        <strain evidence="9 10">CGMCC 1.7049</strain>
    </source>
</reference>
<dbReference type="EMBL" id="FQWZ01000009">
    <property type="protein sequence ID" value="SHH32717.1"/>
    <property type="molecule type" value="Genomic_DNA"/>
</dbReference>
<dbReference type="PANTHER" id="PTHR43705">
    <property type="entry name" value="HYDROXYACYLGLUTATHIONE HYDROLASE"/>
    <property type="match status" value="1"/>
</dbReference>
<evidence type="ECO:0000313" key="10">
    <source>
        <dbReference type="Proteomes" id="UP000199758"/>
    </source>
</evidence>
<evidence type="ECO:0000256" key="3">
    <source>
        <dbReference type="ARBA" id="ARBA00006759"/>
    </source>
</evidence>
<comment type="similarity">
    <text evidence="3 7">Belongs to the metallo-beta-lactamase superfamily. Glyoxalase II family.</text>
</comment>
<dbReference type="OrthoDB" id="9802248at2"/>
<proteinExistence type="inferred from homology"/>
<dbReference type="STRING" id="490188.SAMN04488068_3298"/>
<feature type="binding site" evidence="7">
    <location>
        <position position="66"/>
    </location>
    <ligand>
        <name>Zn(2+)</name>
        <dbReference type="ChEBI" id="CHEBI:29105"/>
        <label>1</label>
    </ligand>
</feature>
<dbReference type="InterPro" id="IPR032282">
    <property type="entry name" value="HAGH_C"/>
</dbReference>
<accession>A0A1M5S292</accession>
<comment type="catalytic activity">
    <reaction evidence="1 7">
        <text>an S-(2-hydroxyacyl)glutathione + H2O = a 2-hydroxy carboxylate + glutathione + H(+)</text>
        <dbReference type="Rhea" id="RHEA:21864"/>
        <dbReference type="ChEBI" id="CHEBI:15377"/>
        <dbReference type="ChEBI" id="CHEBI:15378"/>
        <dbReference type="ChEBI" id="CHEBI:57925"/>
        <dbReference type="ChEBI" id="CHEBI:58896"/>
        <dbReference type="ChEBI" id="CHEBI:71261"/>
        <dbReference type="EC" id="3.1.2.6"/>
    </reaction>
</comment>
<comment type="pathway">
    <text evidence="2 7">Secondary metabolite metabolism; methylglyoxal degradation; (R)-lactate from methylglyoxal: step 2/2.</text>
</comment>
<keyword evidence="5 7" id="KW-0378">Hydrolase</keyword>
<keyword evidence="4 7" id="KW-0479">Metal-binding</keyword>
<dbReference type="SMART" id="SM00849">
    <property type="entry name" value="Lactamase_B"/>
    <property type="match status" value="1"/>
</dbReference>
<evidence type="ECO:0000256" key="6">
    <source>
        <dbReference type="ARBA" id="ARBA00022833"/>
    </source>
</evidence>
<feature type="binding site" evidence="7">
    <location>
        <position position="71"/>
    </location>
    <ligand>
        <name>Zn(2+)</name>
        <dbReference type="ChEBI" id="CHEBI:29105"/>
        <label>2</label>
    </ligand>
</feature>